<dbReference type="OrthoDB" id="9764638at2"/>
<feature type="active site" description="Acyl-thioester intermediate" evidence="7">
    <location>
        <position position="95"/>
    </location>
</feature>
<accession>A0A023X079</accession>
<evidence type="ECO:0000256" key="5">
    <source>
        <dbReference type="ARBA" id="ARBA00030755"/>
    </source>
</evidence>
<evidence type="ECO:0000313" key="13">
    <source>
        <dbReference type="Proteomes" id="UP000025229"/>
    </source>
</evidence>
<evidence type="ECO:0000256" key="2">
    <source>
        <dbReference type="ARBA" id="ARBA00012705"/>
    </source>
</evidence>
<dbReference type="EMBL" id="JAWXXX010000001">
    <property type="protein sequence ID" value="MDX5893300.1"/>
    <property type="molecule type" value="Genomic_DNA"/>
</dbReference>
<evidence type="ECO:0000259" key="9">
    <source>
        <dbReference type="Pfam" id="PF00108"/>
    </source>
</evidence>
<name>A0A023X079_RUBRA</name>
<feature type="active site" description="Proton acceptor" evidence="7">
    <location>
        <position position="388"/>
    </location>
</feature>
<dbReference type="Proteomes" id="UP000025229">
    <property type="component" value="Chromosome"/>
</dbReference>
<dbReference type="InterPro" id="IPR020610">
    <property type="entry name" value="Thiolase_AS"/>
</dbReference>
<dbReference type="PROSITE" id="PS00099">
    <property type="entry name" value="THIOLASE_3"/>
    <property type="match status" value="1"/>
</dbReference>
<evidence type="ECO:0000256" key="7">
    <source>
        <dbReference type="PIRSR" id="PIRSR000429-1"/>
    </source>
</evidence>
<dbReference type="InterPro" id="IPR002155">
    <property type="entry name" value="Thiolase"/>
</dbReference>
<proteinExistence type="inferred from homology"/>
<evidence type="ECO:0000259" key="10">
    <source>
        <dbReference type="Pfam" id="PF02803"/>
    </source>
</evidence>
<dbReference type="Pfam" id="PF00108">
    <property type="entry name" value="Thiolase_N"/>
    <property type="match status" value="1"/>
</dbReference>
<reference evidence="12" key="2">
    <citation type="submission" date="2023-11" db="EMBL/GenBank/DDBJ databases">
        <title>MicrobeMod: A computational toolkit for identifying prokaryotic methylation and restriction-modification with nanopore sequencing.</title>
        <authorList>
            <person name="Crits-Christoph A."/>
            <person name="Kang S.C."/>
            <person name="Lee H."/>
            <person name="Ostrov N."/>
        </authorList>
    </citation>
    <scope>NUCLEOTIDE SEQUENCE</scope>
    <source>
        <strain evidence="12">ATCC 51242</strain>
    </source>
</reference>
<dbReference type="GO" id="GO:0003985">
    <property type="term" value="F:acetyl-CoA C-acetyltransferase activity"/>
    <property type="evidence" value="ECO:0007669"/>
    <property type="project" value="UniProtKB-EC"/>
</dbReference>
<dbReference type="PATRIC" id="fig|42256.3.peg.613"/>
<dbReference type="AlphaFoldDB" id="A0A023X079"/>
<dbReference type="CDD" id="cd00751">
    <property type="entry name" value="thiolase"/>
    <property type="match status" value="1"/>
</dbReference>
<evidence type="ECO:0000313" key="11">
    <source>
        <dbReference type="EMBL" id="AHY45887.1"/>
    </source>
</evidence>
<feature type="domain" description="Thiolase N-terminal" evidence="9">
    <location>
        <begin position="12"/>
        <end position="271"/>
    </location>
</feature>
<evidence type="ECO:0000256" key="6">
    <source>
        <dbReference type="ARBA" id="ARBA00040529"/>
    </source>
</evidence>
<evidence type="ECO:0000256" key="3">
    <source>
        <dbReference type="ARBA" id="ARBA00022679"/>
    </source>
</evidence>
<dbReference type="HOGENOM" id="CLU_031026_0_0_11"/>
<feature type="domain" description="Thiolase C-terminal" evidence="10">
    <location>
        <begin position="281"/>
        <end position="401"/>
    </location>
</feature>
<dbReference type="FunFam" id="3.40.47.10:FF:000010">
    <property type="entry name" value="Acetyl-CoA acetyltransferase (Thiolase)"/>
    <property type="match status" value="1"/>
</dbReference>
<gene>
    <name evidence="11" type="ORF">RradSPS_0604</name>
    <name evidence="12" type="ORF">SIL72_04575</name>
</gene>
<dbReference type="PANTHER" id="PTHR18919:SF107">
    <property type="entry name" value="ACETYL-COA ACETYLTRANSFERASE, CYTOSOLIC"/>
    <property type="match status" value="1"/>
</dbReference>
<dbReference type="InterPro" id="IPR020615">
    <property type="entry name" value="Thiolase_acyl_enz_int_AS"/>
</dbReference>
<dbReference type="Proteomes" id="UP001281130">
    <property type="component" value="Unassembled WGS sequence"/>
</dbReference>
<comment type="similarity">
    <text evidence="1 8">Belongs to the thiolase-like superfamily. Thiolase family.</text>
</comment>
<dbReference type="InterPro" id="IPR020617">
    <property type="entry name" value="Thiolase_C"/>
</dbReference>
<evidence type="ECO:0000313" key="12">
    <source>
        <dbReference type="EMBL" id="MDX5893300.1"/>
    </source>
</evidence>
<sequence length="402" mass="41994">MSFGNGNGGEIVISTPLRTAIGTFGGTIKDVPATTLGATVGKEVISRSGVAPDQVDQCIVGNILSAGQGMNPGRQVGIYSGLPVETPGLTLNRMCGSGLQAIVSAAQEVALGDAEVVLAGGIESMDNAPFLLPKARYGYRMGMPKADMYDHMVYDGLWDVFNDYHMGNTAENVAEKYNVTREDQDAYAARSHQRATKAMNEGYFEDQIVPVEVKQRKETVQFTRDEHVREGATAEGLSKLKPVFKRDGGTVTAANASGINDGAGMMLVTSSKKAEELGLPVAGRLVSAAVAGVEPSMMGIGMVPASQKALKKANISAEDLDIVEANEAFSSIAVAVGRELGVPEEKLNPLGGAVALGHPIGATGAILTVKILHELARTNGRYGLVTLCIGGGMGIAAVFERV</sequence>
<dbReference type="STRING" id="42256.RradSPS_0604"/>
<dbReference type="InterPro" id="IPR020613">
    <property type="entry name" value="Thiolase_CS"/>
</dbReference>
<evidence type="ECO:0000256" key="8">
    <source>
        <dbReference type="RuleBase" id="RU003557"/>
    </source>
</evidence>
<organism evidence="11 13">
    <name type="scientific">Rubrobacter radiotolerans</name>
    <name type="common">Arthrobacter radiotolerans</name>
    <dbReference type="NCBI Taxonomy" id="42256"/>
    <lineage>
        <taxon>Bacteria</taxon>
        <taxon>Bacillati</taxon>
        <taxon>Actinomycetota</taxon>
        <taxon>Rubrobacteria</taxon>
        <taxon>Rubrobacterales</taxon>
        <taxon>Rubrobacteraceae</taxon>
        <taxon>Rubrobacter</taxon>
    </lineage>
</organism>
<dbReference type="NCBIfam" id="TIGR01930">
    <property type="entry name" value="AcCoA-C-Actrans"/>
    <property type="match status" value="1"/>
</dbReference>
<keyword evidence="4 8" id="KW-0012">Acyltransferase</keyword>
<keyword evidence="3 8" id="KW-0808">Transferase</keyword>
<dbReference type="Pfam" id="PF02803">
    <property type="entry name" value="Thiolase_C"/>
    <property type="match status" value="1"/>
</dbReference>
<dbReference type="PROSITE" id="PS00737">
    <property type="entry name" value="THIOLASE_2"/>
    <property type="match status" value="1"/>
</dbReference>
<dbReference type="PANTHER" id="PTHR18919">
    <property type="entry name" value="ACETYL-COA C-ACYLTRANSFERASE"/>
    <property type="match status" value="1"/>
</dbReference>
<dbReference type="EC" id="2.3.1.9" evidence="2"/>
<dbReference type="InterPro" id="IPR020616">
    <property type="entry name" value="Thiolase_N"/>
</dbReference>
<dbReference type="PROSITE" id="PS00098">
    <property type="entry name" value="THIOLASE_1"/>
    <property type="match status" value="1"/>
</dbReference>
<dbReference type="EMBL" id="CP007514">
    <property type="protein sequence ID" value="AHY45887.1"/>
    <property type="molecule type" value="Genomic_DNA"/>
</dbReference>
<dbReference type="KEGG" id="rrd:RradSPS_0604"/>
<dbReference type="InterPro" id="IPR016039">
    <property type="entry name" value="Thiolase-like"/>
</dbReference>
<feature type="active site" description="Proton acceptor" evidence="7">
    <location>
        <position position="358"/>
    </location>
</feature>
<keyword evidence="13" id="KW-1185">Reference proteome</keyword>
<dbReference type="Gene3D" id="3.40.47.10">
    <property type="match status" value="2"/>
</dbReference>
<evidence type="ECO:0000256" key="1">
    <source>
        <dbReference type="ARBA" id="ARBA00010982"/>
    </source>
</evidence>
<dbReference type="SUPFAM" id="SSF53901">
    <property type="entry name" value="Thiolase-like"/>
    <property type="match status" value="2"/>
</dbReference>
<evidence type="ECO:0000256" key="4">
    <source>
        <dbReference type="ARBA" id="ARBA00023315"/>
    </source>
</evidence>
<reference evidence="11 13" key="1">
    <citation type="submission" date="2014-03" db="EMBL/GenBank/DDBJ databases">
        <title>Complete genome sequence of the Radio-Resistant Rubrobacter radiotolerans RSPS-4.</title>
        <authorList>
            <person name="Egas C.C."/>
            <person name="Barroso C.C."/>
            <person name="Froufe H.J.C."/>
            <person name="Pacheco J.J."/>
            <person name="Albuquerque L.L."/>
            <person name="da Costa M.M.S."/>
        </authorList>
    </citation>
    <scope>NUCLEOTIDE SEQUENCE [LARGE SCALE GENOMIC DNA]</scope>
    <source>
        <strain evidence="11 13">RSPS-4</strain>
    </source>
</reference>
<dbReference type="RefSeq" id="WP_038680622.1">
    <property type="nucleotide sequence ID" value="NZ_CP007514.1"/>
</dbReference>
<dbReference type="eggNOG" id="COG0183">
    <property type="taxonomic scope" value="Bacteria"/>
</dbReference>
<dbReference type="PIRSF" id="PIRSF000429">
    <property type="entry name" value="Ac-CoA_Ac_transf"/>
    <property type="match status" value="1"/>
</dbReference>
<protein>
    <recommendedName>
        <fullName evidence="6">Probable acetyl-CoA acetyltransferase</fullName>
        <ecNumber evidence="2">2.3.1.9</ecNumber>
    </recommendedName>
    <alternativeName>
        <fullName evidence="5">Acetoacetyl-CoA thiolase</fullName>
    </alternativeName>
</protein>